<keyword evidence="5 8" id="KW-1133">Transmembrane helix</keyword>
<evidence type="ECO:0000313" key="10">
    <source>
        <dbReference type="EMBL" id="KAI9634370.1"/>
    </source>
</evidence>
<evidence type="ECO:0000256" key="7">
    <source>
        <dbReference type="SAM" id="MobiDB-lite"/>
    </source>
</evidence>
<evidence type="ECO:0000256" key="6">
    <source>
        <dbReference type="ARBA" id="ARBA00023136"/>
    </source>
</evidence>
<evidence type="ECO:0000256" key="5">
    <source>
        <dbReference type="ARBA" id="ARBA00022989"/>
    </source>
</evidence>
<dbReference type="GO" id="GO:0005351">
    <property type="term" value="F:carbohydrate:proton symporter activity"/>
    <property type="evidence" value="ECO:0007669"/>
    <property type="project" value="TreeGrafter"/>
</dbReference>
<dbReference type="GeneID" id="77726697"/>
<protein>
    <submittedName>
        <fullName evidence="10">Hexose transporter-like protein</fullName>
    </submittedName>
</protein>
<feature type="transmembrane region" description="Helical" evidence="8">
    <location>
        <begin position="102"/>
        <end position="120"/>
    </location>
</feature>
<comment type="caution">
    <text evidence="10">The sequence shown here is derived from an EMBL/GenBank/DDBJ whole genome shotgun (WGS) entry which is preliminary data.</text>
</comment>
<evidence type="ECO:0000256" key="1">
    <source>
        <dbReference type="ARBA" id="ARBA00004141"/>
    </source>
</evidence>
<feature type="transmembrane region" description="Helical" evidence="8">
    <location>
        <begin position="71"/>
        <end position="90"/>
    </location>
</feature>
<dbReference type="Proteomes" id="UP001164286">
    <property type="component" value="Unassembled WGS sequence"/>
</dbReference>
<dbReference type="Gene3D" id="1.20.1250.20">
    <property type="entry name" value="MFS general substrate transporter like domains"/>
    <property type="match status" value="1"/>
</dbReference>
<reference evidence="10" key="1">
    <citation type="journal article" date="2022" name="G3 (Bethesda)">
        <title>High quality genome of the basidiomycete yeast Dioszegia hungarica PDD-24b-2 isolated from cloud water.</title>
        <authorList>
            <person name="Jarrige D."/>
            <person name="Haridas S."/>
            <person name="Bleykasten-Grosshans C."/>
            <person name="Joly M."/>
            <person name="Nadalig T."/>
            <person name="Sancelme M."/>
            <person name="Vuilleumier S."/>
            <person name="Grigoriev I.V."/>
            <person name="Amato P."/>
            <person name="Bringel F."/>
        </authorList>
    </citation>
    <scope>NUCLEOTIDE SEQUENCE</scope>
    <source>
        <strain evidence="10">PDD-24b-2</strain>
    </source>
</reference>
<dbReference type="FunFam" id="1.20.1250.20:FF:000134">
    <property type="entry name" value="MFS sugar transporter protein"/>
    <property type="match status" value="1"/>
</dbReference>
<comment type="subcellular location">
    <subcellularLocation>
        <location evidence="1">Membrane</location>
        <topology evidence="1">Multi-pass membrane protein</topology>
    </subcellularLocation>
</comment>
<dbReference type="Pfam" id="PF00083">
    <property type="entry name" value="Sugar_tr"/>
    <property type="match status" value="1"/>
</dbReference>
<dbReference type="InterPro" id="IPR036259">
    <property type="entry name" value="MFS_trans_sf"/>
</dbReference>
<feature type="domain" description="Major facilitator superfamily (MFS) profile" evidence="9">
    <location>
        <begin position="34"/>
        <end position="476"/>
    </location>
</feature>
<evidence type="ECO:0000313" key="11">
    <source>
        <dbReference type="Proteomes" id="UP001164286"/>
    </source>
</evidence>
<evidence type="ECO:0000256" key="2">
    <source>
        <dbReference type="ARBA" id="ARBA00010992"/>
    </source>
</evidence>
<dbReference type="InterPro" id="IPR020846">
    <property type="entry name" value="MFS_dom"/>
</dbReference>
<dbReference type="AlphaFoldDB" id="A0AA38H5F5"/>
<accession>A0AA38H5F5</accession>
<dbReference type="PROSITE" id="PS00217">
    <property type="entry name" value="SUGAR_TRANSPORT_2"/>
    <property type="match status" value="1"/>
</dbReference>
<dbReference type="RefSeq" id="XP_052944147.1">
    <property type="nucleotide sequence ID" value="XM_053087492.1"/>
</dbReference>
<dbReference type="GO" id="GO:0016020">
    <property type="term" value="C:membrane"/>
    <property type="evidence" value="ECO:0007669"/>
    <property type="project" value="UniProtKB-SubCell"/>
</dbReference>
<dbReference type="PROSITE" id="PS50850">
    <property type="entry name" value="MFS"/>
    <property type="match status" value="1"/>
</dbReference>
<dbReference type="InterPro" id="IPR050360">
    <property type="entry name" value="MFS_Sugar_Transporters"/>
</dbReference>
<feature type="transmembrane region" description="Helical" evidence="8">
    <location>
        <begin position="318"/>
        <end position="338"/>
    </location>
</feature>
<name>A0AA38H5F5_9TREE</name>
<keyword evidence="3" id="KW-0813">Transport</keyword>
<keyword evidence="11" id="KW-1185">Reference proteome</keyword>
<evidence type="ECO:0000256" key="3">
    <source>
        <dbReference type="ARBA" id="ARBA00022448"/>
    </source>
</evidence>
<feature type="region of interest" description="Disordered" evidence="7">
    <location>
        <begin position="508"/>
        <end position="536"/>
    </location>
</feature>
<dbReference type="InterPro" id="IPR005828">
    <property type="entry name" value="MFS_sugar_transport-like"/>
</dbReference>
<dbReference type="EMBL" id="JAKWFO010000007">
    <property type="protein sequence ID" value="KAI9634370.1"/>
    <property type="molecule type" value="Genomic_DNA"/>
</dbReference>
<feature type="transmembrane region" description="Helical" evidence="8">
    <location>
        <begin position="379"/>
        <end position="408"/>
    </location>
</feature>
<keyword evidence="4 8" id="KW-0812">Transmembrane</keyword>
<gene>
    <name evidence="10" type="ORF">MKK02DRAFT_28125</name>
</gene>
<evidence type="ECO:0000256" key="8">
    <source>
        <dbReference type="SAM" id="Phobius"/>
    </source>
</evidence>
<evidence type="ECO:0000256" key="4">
    <source>
        <dbReference type="ARBA" id="ARBA00022692"/>
    </source>
</evidence>
<sequence length="536" mass="59329">MGGSTDNETSFARIPNNTKAAWWKDPGLRINVLHCMGCCLCPFYLGYDQTLLAGVQAIPAWGQYFGSPNSSLLGIITASLFLPAIVFSFVGDFLCQRFGRKITIYIGSMLIIGGGLFNGLSRDVGQFIASRVIVGIGGGITKVAAPALLHEIAHPRLRATFGTIYYGFYHLGGTISAIMCIAGLFVPNVEWRWRMPCLLQVMGPSIVFAILIFAPESPRWLASKGRTEQARAVLVKHHANGDDEDPLVEWQFGEIMSTLQQEQDKNKSRYIDFFKTPGNRKRLWVTVVLGMGSNWVGNGILGYYLAPVLRTVGITDPLTITAINAALAAWNMICSLGLGSQSERIGRRPMWIISNAGMGIGFCFIMGFAAGFANTGNQALGIAVIPFIFIVYGFYDLAWICLNYTYVAEFLPYNLRTKGLAIYITFNNLSNAFNQLILPFVNPIALSAISWRYYAVYIAIDFVIAVIAYLHFPETRRLTIEEISLMFDYGTKEGRQMALQHIEHSHEPRMGKDMEDGDGMDKGKPGAVHLEDSRAR</sequence>
<feature type="transmembrane region" description="Helical" evidence="8">
    <location>
        <begin position="283"/>
        <end position="306"/>
    </location>
</feature>
<dbReference type="SUPFAM" id="SSF103473">
    <property type="entry name" value="MFS general substrate transporter"/>
    <property type="match status" value="1"/>
</dbReference>
<feature type="transmembrane region" description="Helical" evidence="8">
    <location>
        <begin position="164"/>
        <end position="187"/>
    </location>
</feature>
<feature type="transmembrane region" description="Helical" evidence="8">
    <location>
        <begin position="350"/>
        <end position="373"/>
    </location>
</feature>
<dbReference type="PANTHER" id="PTHR48022">
    <property type="entry name" value="PLASTIDIC GLUCOSE TRANSPORTER 4"/>
    <property type="match status" value="1"/>
</dbReference>
<feature type="transmembrane region" description="Helical" evidence="8">
    <location>
        <begin position="420"/>
        <end position="441"/>
    </location>
</feature>
<keyword evidence="6 8" id="KW-0472">Membrane</keyword>
<dbReference type="InterPro" id="IPR005829">
    <property type="entry name" value="Sugar_transporter_CS"/>
</dbReference>
<comment type="similarity">
    <text evidence="2">Belongs to the major facilitator superfamily. Sugar transporter (TC 2.A.1.1) family.</text>
</comment>
<evidence type="ECO:0000259" key="9">
    <source>
        <dbReference type="PROSITE" id="PS50850"/>
    </source>
</evidence>
<feature type="transmembrane region" description="Helical" evidence="8">
    <location>
        <begin position="453"/>
        <end position="472"/>
    </location>
</feature>
<organism evidence="10 11">
    <name type="scientific">Dioszegia hungarica</name>
    <dbReference type="NCBI Taxonomy" id="4972"/>
    <lineage>
        <taxon>Eukaryota</taxon>
        <taxon>Fungi</taxon>
        <taxon>Dikarya</taxon>
        <taxon>Basidiomycota</taxon>
        <taxon>Agaricomycotina</taxon>
        <taxon>Tremellomycetes</taxon>
        <taxon>Tremellales</taxon>
        <taxon>Bulleribasidiaceae</taxon>
        <taxon>Dioszegia</taxon>
    </lineage>
</organism>
<proteinExistence type="inferred from homology"/>
<dbReference type="PANTHER" id="PTHR48022:SF52">
    <property type="entry name" value="SUGAR TRANSPORTER, PUTATIVE-RELATED"/>
    <property type="match status" value="1"/>
</dbReference>
<feature type="transmembrane region" description="Helical" evidence="8">
    <location>
        <begin position="132"/>
        <end position="152"/>
    </location>
</feature>